<comment type="caution">
    <text evidence="1">The sequence shown here is derived from an EMBL/GenBank/DDBJ whole genome shotgun (WGS) entry which is preliminary data.</text>
</comment>
<dbReference type="EMBL" id="JAWXRD010000040">
    <property type="protein sequence ID" value="MDX6042781.1"/>
    <property type="molecule type" value="Genomic_DNA"/>
</dbReference>
<evidence type="ECO:0000313" key="2">
    <source>
        <dbReference type="Proteomes" id="UP001275664"/>
    </source>
</evidence>
<reference evidence="1 2" key="1">
    <citation type="submission" date="2023-11" db="EMBL/GenBank/DDBJ databases">
        <title>Scandinavium wanjuensis sp. nov., isolated from lettuce South Korea.</title>
        <authorList>
            <person name="Park J."/>
            <person name="Park S."/>
            <person name="Oh K.K."/>
            <person name="Cho G.S."/>
            <person name="Franz C.M.A.P."/>
        </authorList>
    </citation>
    <scope>NUCLEOTIDE SEQUENCE [LARGE SCALE GENOMIC DNA]</scope>
    <source>
        <strain evidence="1 2">V105_6</strain>
    </source>
</reference>
<proteinExistence type="predicted"/>
<name>A0ABU4QU27_9ENTR</name>
<dbReference type="Proteomes" id="UP001275664">
    <property type="component" value="Unassembled WGS sequence"/>
</dbReference>
<gene>
    <name evidence="1" type="ORF">SIK69_21560</name>
</gene>
<sequence length="302" mass="34388">MNKIKHTKLIDDVINELLSNVPNDVYRLYSNSKTVYIPINQSIINLIDTDANMHKIGNEDYVKSALHKRYSLLIEGYFELFTKILHNEYVPYEYQKNTLETYLRKCDDILVMSIDKISQSSFDEYVDAITMPVTSTIDKETTISTDDLSTDTMITSVMGEKKYFANCAPPPVTTLHSMACNQHFSTFKTSDKGLIKLIRTNGDDFVFHASYISEVLPCYEFEKPLAHPFRSGVQILLDTISDTLSRFNSDGASKTVYTAIRLSGKYEGLIYIAEEYESSLQKIKEAISVSQSIYDKKHGSFS</sequence>
<protein>
    <submittedName>
        <fullName evidence="1">Uncharacterized protein</fullName>
    </submittedName>
</protein>
<organism evidence="1 2">
    <name type="scientific">Scandinavium lactucae</name>
    <dbReference type="NCBI Taxonomy" id="3095028"/>
    <lineage>
        <taxon>Bacteria</taxon>
        <taxon>Pseudomonadati</taxon>
        <taxon>Pseudomonadota</taxon>
        <taxon>Gammaproteobacteria</taxon>
        <taxon>Enterobacterales</taxon>
        <taxon>Enterobacteriaceae</taxon>
        <taxon>Scandinavium</taxon>
    </lineage>
</organism>
<keyword evidence="2" id="KW-1185">Reference proteome</keyword>
<accession>A0ABU4QU27</accession>
<dbReference type="RefSeq" id="WP_319787055.1">
    <property type="nucleotide sequence ID" value="NZ_JAWXRD010000040.1"/>
</dbReference>
<evidence type="ECO:0000313" key="1">
    <source>
        <dbReference type="EMBL" id="MDX6042781.1"/>
    </source>
</evidence>